<dbReference type="Pfam" id="PF13837">
    <property type="entry name" value="Myb_DNA-bind_4"/>
    <property type="match status" value="1"/>
</dbReference>
<gene>
    <name evidence="4" type="primary">THX42</name>
</gene>
<evidence type="ECO:0000256" key="1">
    <source>
        <dbReference type="SAM" id="Coils"/>
    </source>
</evidence>
<dbReference type="EMBL" id="KJ727950">
    <property type="protein sequence ID" value="AIB05441.1"/>
    <property type="molecule type" value="mRNA"/>
</dbReference>
<dbReference type="InterPro" id="IPR044822">
    <property type="entry name" value="Myb_DNA-bind_4"/>
</dbReference>
<dbReference type="Gene3D" id="1.10.10.60">
    <property type="entry name" value="Homeodomain-like"/>
    <property type="match status" value="1"/>
</dbReference>
<dbReference type="ExpressionAtlas" id="A0A060CY33">
    <property type="expression patterns" value="baseline and differential"/>
</dbReference>
<dbReference type="AlphaFoldDB" id="A0A060CY33"/>
<evidence type="ECO:0000259" key="3">
    <source>
        <dbReference type="Pfam" id="PF13837"/>
    </source>
</evidence>
<keyword evidence="1" id="KW-0175">Coiled coil</keyword>
<organism evidence="4">
    <name type="scientific">Zea mays</name>
    <name type="common">Maize</name>
    <dbReference type="NCBI Taxonomy" id="4577"/>
    <lineage>
        <taxon>Eukaryota</taxon>
        <taxon>Viridiplantae</taxon>
        <taxon>Streptophyta</taxon>
        <taxon>Embryophyta</taxon>
        <taxon>Tracheophyta</taxon>
        <taxon>Spermatophyta</taxon>
        <taxon>Magnoliopsida</taxon>
        <taxon>Liliopsida</taxon>
        <taxon>Poales</taxon>
        <taxon>Poaceae</taxon>
        <taxon>PACMAD clade</taxon>
        <taxon>Panicoideae</taxon>
        <taxon>Andropogonodae</taxon>
        <taxon>Andropogoneae</taxon>
        <taxon>Tripsacinae</taxon>
        <taxon>Zea</taxon>
    </lineage>
</organism>
<feature type="domain" description="Myb/SANT-like DNA-binding" evidence="3">
    <location>
        <begin position="85"/>
        <end position="177"/>
    </location>
</feature>
<feature type="region of interest" description="Disordered" evidence="2">
    <location>
        <begin position="240"/>
        <end position="268"/>
    </location>
</feature>
<dbReference type="PANTHER" id="PTHR46327">
    <property type="entry name" value="F16F4.11 PROTEIN-RELATED"/>
    <property type="match status" value="1"/>
</dbReference>
<evidence type="ECO:0000256" key="2">
    <source>
        <dbReference type="SAM" id="MobiDB-lite"/>
    </source>
</evidence>
<accession>A0A060CY33</accession>
<protein>
    <submittedName>
        <fullName evidence="4">Trihelix transcription factor</fullName>
    </submittedName>
</protein>
<dbReference type="PANTHER" id="PTHR46327:SF4">
    <property type="entry name" value="OS02G0542400 PROTEIN"/>
    <property type="match status" value="1"/>
</dbReference>
<reference evidence="4" key="1">
    <citation type="submission" date="2014-04" db="EMBL/GenBank/DDBJ databases">
        <title>The Maize TFome - Development of a transcription factor open reading frame collection for functional genomics.</title>
        <authorList>
            <person name="Burdo B."/>
            <person name="Gray J."/>
            <person name="Goetting-Minesky M.P."/>
            <person name="Wittler B."/>
            <person name="Hunt M."/>
            <person name="Li T."/>
            <person name="Velliquette D."/>
            <person name="Thomas J."/>
            <person name="Gentzel I."/>
            <person name="Dos Santos Brito M."/>
            <person name="Mejia-Guerra M.K."/>
            <person name="Connolly L.N."/>
            <person name="Qaisi D."/>
            <person name="Li W."/>
            <person name="Casas M.I."/>
            <person name="Doseff A.I."/>
            <person name="Grotewold E."/>
        </authorList>
    </citation>
    <scope>NUCLEOTIDE SEQUENCE</scope>
</reference>
<name>A0A060CY33_MAIZE</name>
<proteinExistence type="evidence at transcript level"/>
<sequence length="405" mass="46184">MEGNLPPRTLMPGGGPGHFDLGQPFHFAAQPQAVRVHQGVFAVPAANQMPELGNVVKASLSDEEEEDDDGHLDHGKAAAASQWHRVKWTSGMVKLLVSAVSYIDEDVDADYGTSSGRRKHAMLKRMGKWKLVSSAMTERGLAVSPQQCEDKFNDLNKRYKRLTEILGRGRACQIVEKPELLEQVSLSAKLREEAKKHLNSKHLHYEEMCSYHNRNRYCLLDDPALQRSLRMALRAPDEQGKKCSFGYDDEDDQMLLSDDDDDDYDDDELHDDLEVSAEDHGPHSHRVHATKKLKHGHEEGHCGSHLSEVAAIDMNSMFSEGSGGPSAEKNLSYMRAQIETQRLNIKSQKLRTEQRHFKWLKFSREKDRELQKMKLENEKMELENERLELELKLKEIEIGIKPKRI</sequence>
<feature type="coiled-coil region" evidence="1">
    <location>
        <begin position="363"/>
        <end position="399"/>
    </location>
</feature>
<evidence type="ECO:0000313" key="4">
    <source>
        <dbReference type="EMBL" id="AIB05441.1"/>
    </source>
</evidence>
<feature type="compositionally biased region" description="Acidic residues" evidence="2">
    <location>
        <begin position="247"/>
        <end position="268"/>
    </location>
</feature>